<gene>
    <name evidence="1" type="ORF">FDZ14_29295</name>
</gene>
<keyword evidence="1" id="KW-0614">Plasmid</keyword>
<dbReference type="EMBL" id="CP045273">
    <property type="protein sequence ID" value="QJX80195.1"/>
    <property type="molecule type" value="Genomic_DNA"/>
</dbReference>
<sequence>MTAKATVEEKYIGNEITEGKELLTGSVFTDLQSLFKKHNFVYIKEYVDAKDTMAKITYVGARFATVELPNGYKIAINYGGILDNQNQKEEIVSQIKFV</sequence>
<name>A0A6M6E9B6_PRIMG</name>
<evidence type="ECO:0000313" key="2">
    <source>
        <dbReference type="Proteomes" id="UP000501076"/>
    </source>
</evidence>
<organism evidence="1 2">
    <name type="scientific">Priestia megaterium</name>
    <name type="common">Bacillus megaterium</name>
    <dbReference type="NCBI Taxonomy" id="1404"/>
    <lineage>
        <taxon>Bacteria</taxon>
        <taxon>Bacillati</taxon>
        <taxon>Bacillota</taxon>
        <taxon>Bacilli</taxon>
        <taxon>Bacillales</taxon>
        <taxon>Bacillaceae</taxon>
        <taxon>Priestia</taxon>
    </lineage>
</organism>
<dbReference type="Proteomes" id="UP000501076">
    <property type="component" value="Plasmid pFDU301A"/>
</dbReference>
<geneLocation type="plasmid" evidence="2">
    <name>pfdu301a</name>
</geneLocation>
<protein>
    <submittedName>
        <fullName evidence="1">Uncharacterized protein</fullName>
    </submittedName>
</protein>
<accession>A0A6M6E9B6</accession>
<dbReference type="RefSeq" id="WP_171778178.1">
    <property type="nucleotide sequence ID" value="NZ_CP045273.1"/>
</dbReference>
<evidence type="ECO:0000313" key="1">
    <source>
        <dbReference type="EMBL" id="QJX80195.1"/>
    </source>
</evidence>
<dbReference type="AlphaFoldDB" id="A0A6M6E9B6"/>
<reference evidence="1 2" key="1">
    <citation type="submission" date="2019-10" db="EMBL/GenBank/DDBJ databases">
        <title>Complete genome sequences for adaption low water activity.</title>
        <authorList>
            <person name="Zhao L."/>
            <person name="Zhong J."/>
        </authorList>
    </citation>
    <scope>NUCLEOTIDE SEQUENCE [LARGE SCALE GENOMIC DNA]</scope>
    <source>
        <strain evidence="1 2">FDU301</strain>
        <plasmid evidence="2">pfdu301a</plasmid>
    </source>
</reference>
<proteinExistence type="predicted"/>